<comment type="similarity">
    <text evidence="6">Belongs to the vsr family.</text>
</comment>
<dbReference type="CDD" id="cd00221">
    <property type="entry name" value="Vsr"/>
    <property type="match status" value="1"/>
</dbReference>
<dbReference type="NCBIfam" id="TIGR00632">
    <property type="entry name" value="vsr"/>
    <property type="match status" value="1"/>
</dbReference>
<gene>
    <name evidence="7" type="primary">vsr</name>
    <name evidence="7" type="ORF">KK488_21040</name>
</gene>
<dbReference type="Gene3D" id="3.40.960.10">
    <property type="entry name" value="VSR Endonuclease"/>
    <property type="match status" value="1"/>
</dbReference>
<dbReference type="GO" id="GO:0006298">
    <property type="term" value="P:mismatch repair"/>
    <property type="evidence" value="ECO:0007669"/>
    <property type="project" value="UniProtKB-UniRule"/>
</dbReference>
<evidence type="ECO:0000256" key="1">
    <source>
        <dbReference type="ARBA" id="ARBA00022722"/>
    </source>
</evidence>
<keyword evidence="4 6" id="KW-0378">Hydrolase</keyword>
<comment type="caution">
    <text evidence="7">The sequence shown here is derived from an EMBL/GenBank/DDBJ whole genome shotgun (WGS) entry which is preliminary data.</text>
</comment>
<evidence type="ECO:0000313" key="7">
    <source>
        <dbReference type="EMBL" id="MBT2189446.1"/>
    </source>
</evidence>
<proteinExistence type="inferred from homology"/>
<dbReference type="InterPro" id="IPR011335">
    <property type="entry name" value="Restrct_endonuc-II-like"/>
</dbReference>
<keyword evidence="2 6" id="KW-0255">Endonuclease</keyword>
<dbReference type="SUPFAM" id="SSF52980">
    <property type="entry name" value="Restriction endonuclease-like"/>
    <property type="match status" value="1"/>
</dbReference>
<evidence type="ECO:0000256" key="6">
    <source>
        <dbReference type="PIRNR" id="PIRNR018267"/>
    </source>
</evidence>
<evidence type="ECO:0000313" key="8">
    <source>
        <dbReference type="Proteomes" id="UP001138757"/>
    </source>
</evidence>
<dbReference type="Pfam" id="PF03852">
    <property type="entry name" value="Vsr"/>
    <property type="match status" value="1"/>
</dbReference>
<keyword evidence="1 6" id="KW-0540">Nuclease</keyword>
<evidence type="ECO:0000256" key="3">
    <source>
        <dbReference type="ARBA" id="ARBA00022763"/>
    </source>
</evidence>
<sequence length="155" mass="17920">MVDVVDAATRSRMMSGIRGTDTRPETFLRKALHRAGFRYRLHAAKLPGRPDIVLASRRAAIFVHGCFWHRHEGCHWCTTPASNVEFWRGKFERNVERDRTVVETLQSMEWRTAIIWECGLRKRYAASTLEDVVAWLRSDDLAHESALVRPKAKSD</sequence>
<dbReference type="GO" id="GO:0004519">
    <property type="term" value="F:endonuclease activity"/>
    <property type="evidence" value="ECO:0007669"/>
    <property type="project" value="UniProtKB-KW"/>
</dbReference>
<dbReference type="PIRSF" id="PIRSF018267">
    <property type="entry name" value="VSR_endonuc"/>
    <property type="match status" value="1"/>
</dbReference>
<keyword evidence="8" id="KW-1185">Reference proteome</keyword>
<evidence type="ECO:0000256" key="5">
    <source>
        <dbReference type="ARBA" id="ARBA00023204"/>
    </source>
</evidence>
<evidence type="ECO:0000256" key="4">
    <source>
        <dbReference type="ARBA" id="ARBA00022801"/>
    </source>
</evidence>
<keyword evidence="3 6" id="KW-0227">DNA damage</keyword>
<comment type="function">
    <text evidence="6">May nick specific sequences that contain T:G mispairs resulting from m5C-deamination.</text>
</comment>
<keyword evidence="5 6" id="KW-0234">DNA repair</keyword>
<protein>
    <recommendedName>
        <fullName evidence="6">Very short patch repair endonuclease</fullName>
        <ecNumber evidence="6">3.1.-.-</ecNumber>
    </recommendedName>
</protein>
<accession>A0A9X1DG70</accession>
<organism evidence="7 8">
    <name type="scientific">Sphingobium nicotianae</name>
    <dbReference type="NCBI Taxonomy" id="2782607"/>
    <lineage>
        <taxon>Bacteria</taxon>
        <taxon>Pseudomonadati</taxon>
        <taxon>Pseudomonadota</taxon>
        <taxon>Alphaproteobacteria</taxon>
        <taxon>Sphingomonadales</taxon>
        <taxon>Sphingomonadaceae</taxon>
        <taxon>Sphingobium</taxon>
    </lineage>
</organism>
<dbReference type="EC" id="3.1.-.-" evidence="6"/>
<evidence type="ECO:0000256" key="2">
    <source>
        <dbReference type="ARBA" id="ARBA00022759"/>
    </source>
</evidence>
<reference evidence="7" key="1">
    <citation type="submission" date="2021-05" db="EMBL/GenBank/DDBJ databases">
        <title>Genome of Sphingobium sp. strain.</title>
        <authorList>
            <person name="Fan R."/>
        </authorList>
    </citation>
    <scope>NUCLEOTIDE SEQUENCE</scope>
    <source>
        <strain evidence="7">H33</strain>
    </source>
</reference>
<dbReference type="InterPro" id="IPR004603">
    <property type="entry name" value="DNA_mismatch_endonuc_vsr"/>
</dbReference>
<dbReference type="RefSeq" id="WP_214625704.1">
    <property type="nucleotide sequence ID" value="NZ_JAHGAW010000019.1"/>
</dbReference>
<dbReference type="Proteomes" id="UP001138757">
    <property type="component" value="Unassembled WGS sequence"/>
</dbReference>
<dbReference type="GO" id="GO:0016787">
    <property type="term" value="F:hydrolase activity"/>
    <property type="evidence" value="ECO:0007669"/>
    <property type="project" value="UniProtKB-KW"/>
</dbReference>
<dbReference type="AlphaFoldDB" id="A0A9X1DG70"/>
<name>A0A9X1DG70_9SPHN</name>
<dbReference type="EMBL" id="JAHGAW010000019">
    <property type="protein sequence ID" value="MBT2189446.1"/>
    <property type="molecule type" value="Genomic_DNA"/>
</dbReference>